<dbReference type="Proteomes" id="UP000199758">
    <property type="component" value="Unassembled WGS sequence"/>
</dbReference>
<dbReference type="Pfam" id="PF14343">
    <property type="entry name" value="PrcB_C"/>
    <property type="match status" value="1"/>
</dbReference>
<proteinExistence type="predicted"/>
<evidence type="ECO:0000256" key="1">
    <source>
        <dbReference type="SAM" id="SignalP"/>
    </source>
</evidence>
<dbReference type="OrthoDB" id="7063364at2"/>
<sequence>MILRNTGLPIVLAAALLGSACASSKSWVPQVSAPDVSSWFTRENAVAVVEVGNDSQCNAPDGETRLQLLASADAVMQWQSSRGVALISQAALTPARYVVVDLGQRSTAGHGLAVSRQGGLRDGVLLLKATTFAPRPDAMSAQVITSPCALVRLPAVEFKSLRLVDQTGKVRASTGVTP</sequence>
<feature type="domain" description="PrcB C-terminal" evidence="2">
    <location>
        <begin position="97"/>
        <end position="154"/>
    </location>
</feature>
<gene>
    <name evidence="3" type="ORF">SAMN04488068_2965</name>
</gene>
<dbReference type="InterPro" id="IPR025748">
    <property type="entry name" value="PrcB_C_dom"/>
</dbReference>
<dbReference type="PROSITE" id="PS51257">
    <property type="entry name" value="PROKAR_LIPOPROTEIN"/>
    <property type="match status" value="1"/>
</dbReference>
<keyword evidence="1" id="KW-0732">Signal</keyword>
<dbReference type="STRING" id="490188.SAMN04488068_2965"/>
<protein>
    <submittedName>
        <fullName evidence="3">PrcB C-terminal</fullName>
    </submittedName>
</protein>
<name>A0A1M5R8M9_9GAMM</name>
<reference evidence="3 4" key="1">
    <citation type="submission" date="2016-11" db="EMBL/GenBank/DDBJ databases">
        <authorList>
            <person name="Jaros S."/>
            <person name="Januszkiewicz K."/>
            <person name="Wedrychowicz H."/>
        </authorList>
    </citation>
    <scope>NUCLEOTIDE SEQUENCE [LARGE SCALE GENOMIC DNA]</scope>
    <source>
        <strain evidence="3 4">CGMCC 1.7049</strain>
    </source>
</reference>
<evidence type="ECO:0000313" key="3">
    <source>
        <dbReference type="EMBL" id="SHH22685.1"/>
    </source>
</evidence>
<dbReference type="EMBL" id="FQWZ01000007">
    <property type="protein sequence ID" value="SHH22685.1"/>
    <property type="molecule type" value="Genomic_DNA"/>
</dbReference>
<feature type="signal peptide" evidence="1">
    <location>
        <begin position="1"/>
        <end position="22"/>
    </location>
</feature>
<dbReference type="RefSeq" id="WP_072898653.1">
    <property type="nucleotide sequence ID" value="NZ_FQWZ01000007.1"/>
</dbReference>
<accession>A0A1M5R8M9</accession>
<evidence type="ECO:0000259" key="2">
    <source>
        <dbReference type="Pfam" id="PF14343"/>
    </source>
</evidence>
<keyword evidence="4" id="KW-1185">Reference proteome</keyword>
<dbReference type="AlphaFoldDB" id="A0A1M5R8M9"/>
<evidence type="ECO:0000313" key="4">
    <source>
        <dbReference type="Proteomes" id="UP000199758"/>
    </source>
</evidence>
<feature type="chain" id="PRO_5013336573" evidence="1">
    <location>
        <begin position="23"/>
        <end position="178"/>
    </location>
</feature>
<organism evidence="3 4">
    <name type="scientific">Hydrocarboniphaga daqingensis</name>
    <dbReference type="NCBI Taxonomy" id="490188"/>
    <lineage>
        <taxon>Bacteria</taxon>
        <taxon>Pseudomonadati</taxon>
        <taxon>Pseudomonadota</taxon>
        <taxon>Gammaproteobacteria</taxon>
        <taxon>Nevskiales</taxon>
        <taxon>Nevskiaceae</taxon>
        <taxon>Hydrocarboniphaga</taxon>
    </lineage>
</organism>